<gene>
    <name evidence="2" type="ORF">HMPREF1056_03859</name>
</gene>
<sequence length="69" mass="7818">MCRLVASCRSLGFLFLYLYMIIGGGEMFSLPHAVGVVIARLSFMITYIFLCKRVLSFTSESLFYHNGLL</sequence>
<dbReference type="HOGENOM" id="CLU_2767380_0_0_10"/>
<dbReference type="EMBL" id="AGXN01000022">
    <property type="protein sequence ID" value="EIY91076.1"/>
    <property type="molecule type" value="Genomic_DNA"/>
</dbReference>
<organism evidence="2 3">
    <name type="scientific">Bacteroides fragilis CL07T12C05</name>
    <dbReference type="NCBI Taxonomy" id="997883"/>
    <lineage>
        <taxon>Bacteria</taxon>
        <taxon>Pseudomonadati</taxon>
        <taxon>Bacteroidota</taxon>
        <taxon>Bacteroidia</taxon>
        <taxon>Bacteroidales</taxon>
        <taxon>Bacteroidaceae</taxon>
        <taxon>Bacteroides</taxon>
    </lineage>
</organism>
<reference evidence="2 3" key="1">
    <citation type="submission" date="2012-02" db="EMBL/GenBank/DDBJ databases">
        <title>The Genome Sequence of Bacteroides fragilis CL07T12C05.</title>
        <authorList>
            <consortium name="The Broad Institute Genome Sequencing Platform"/>
            <person name="Earl A."/>
            <person name="Ward D."/>
            <person name="Feldgarden M."/>
            <person name="Gevers D."/>
            <person name="Zitomersky N.L."/>
            <person name="Coyne M.J."/>
            <person name="Comstock L.E."/>
            <person name="Young S.K."/>
            <person name="Zeng Q."/>
            <person name="Gargeya S."/>
            <person name="Fitzgerald M."/>
            <person name="Haas B."/>
            <person name="Abouelleil A."/>
            <person name="Alvarado L."/>
            <person name="Arachchi H.M."/>
            <person name="Berlin A."/>
            <person name="Chapman S.B."/>
            <person name="Gearin G."/>
            <person name="Goldberg J."/>
            <person name="Griggs A."/>
            <person name="Gujja S."/>
            <person name="Hansen M."/>
            <person name="Heiman D."/>
            <person name="Howarth C."/>
            <person name="Larimer J."/>
            <person name="Lui A."/>
            <person name="MacDonald P.J.P."/>
            <person name="McCowen C."/>
            <person name="Montmayeur A."/>
            <person name="Murphy C."/>
            <person name="Neiman D."/>
            <person name="Pearson M."/>
            <person name="Priest M."/>
            <person name="Roberts A."/>
            <person name="Saif S."/>
            <person name="Shea T."/>
            <person name="Sisk P."/>
            <person name="Stolte C."/>
            <person name="Sykes S."/>
            <person name="Wortman J."/>
            <person name="Nusbaum C."/>
            <person name="Birren B."/>
        </authorList>
    </citation>
    <scope>NUCLEOTIDE SEQUENCE [LARGE SCALE GENOMIC DNA]</scope>
    <source>
        <strain evidence="2 3">CL07T12C05</strain>
    </source>
</reference>
<comment type="caution">
    <text evidence="2">The sequence shown here is derived from an EMBL/GenBank/DDBJ whole genome shotgun (WGS) entry which is preliminary data.</text>
</comment>
<keyword evidence="1" id="KW-1133">Transmembrane helix</keyword>
<keyword evidence="1" id="KW-0812">Transmembrane</keyword>
<evidence type="ECO:0000313" key="3">
    <source>
        <dbReference type="Proteomes" id="UP000003879"/>
    </source>
</evidence>
<evidence type="ECO:0000256" key="1">
    <source>
        <dbReference type="SAM" id="Phobius"/>
    </source>
</evidence>
<name>A0A0E2AKW4_BACFG</name>
<feature type="transmembrane region" description="Helical" evidence="1">
    <location>
        <begin position="7"/>
        <end position="24"/>
    </location>
</feature>
<protein>
    <submittedName>
        <fullName evidence="2">Uncharacterized protein</fullName>
    </submittedName>
</protein>
<keyword evidence="1" id="KW-0472">Membrane</keyword>
<proteinExistence type="predicted"/>
<dbReference type="AlphaFoldDB" id="A0A0E2AKW4"/>
<feature type="transmembrane region" description="Helical" evidence="1">
    <location>
        <begin position="30"/>
        <end position="50"/>
    </location>
</feature>
<accession>A0A0E2AKW4</accession>
<dbReference type="Proteomes" id="UP000003879">
    <property type="component" value="Unassembled WGS sequence"/>
</dbReference>
<evidence type="ECO:0000313" key="2">
    <source>
        <dbReference type="EMBL" id="EIY91076.1"/>
    </source>
</evidence>